<evidence type="ECO:0000313" key="3">
    <source>
        <dbReference type="Proteomes" id="UP000298468"/>
    </source>
</evidence>
<feature type="domain" description="Large catalase C-terminal" evidence="1">
    <location>
        <begin position="20"/>
        <end position="85"/>
    </location>
</feature>
<dbReference type="Pfam" id="PF18011">
    <property type="entry name" value="Catalase_C"/>
    <property type="match status" value="1"/>
</dbReference>
<name>A0A4R9BTS8_9MICO</name>
<proteinExistence type="predicted"/>
<dbReference type="InterPro" id="IPR041399">
    <property type="entry name" value="Catalase_large_C"/>
</dbReference>
<keyword evidence="3" id="KW-1185">Reference proteome</keyword>
<dbReference type="Gene3D" id="3.40.50.880">
    <property type="match status" value="1"/>
</dbReference>
<dbReference type="InterPro" id="IPR029062">
    <property type="entry name" value="Class_I_gatase-like"/>
</dbReference>
<gene>
    <name evidence="2" type="ORF">E3T61_09960</name>
</gene>
<organism evidence="2 3">
    <name type="scientific">Cryobacterium lactosi</name>
    <dbReference type="NCBI Taxonomy" id="1259202"/>
    <lineage>
        <taxon>Bacteria</taxon>
        <taxon>Bacillati</taxon>
        <taxon>Actinomycetota</taxon>
        <taxon>Actinomycetes</taxon>
        <taxon>Micrococcales</taxon>
        <taxon>Microbacteriaceae</taxon>
        <taxon>Cryobacterium</taxon>
    </lineage>
</organism>
<accession>A0A4R9BTS8</accession>
<dbReference type="AlphaFoldDB" id="A0A4R9BTS8"/>
<dbReference type="Proteomes" id="UP000298468">
    <property type="component" value="Unassembled WGS sequence"/>
</dbReference>
<dbReference type="RefSeq" id="WP_134640712.1">
    <property type="nucleotide sequence ID" value="NZ_SOHM01000020.1"/>
</dbReference>
<comment type="caution">
    <text evidence="2">The sequence shown here is derived from an EMBL/GenBank/DDBJ whole genome shotgun (WGS) entry which is preliminary data.</text>
</comment>
<dbReference type="OrthoDB" id="9929994at2"/>
<protein>
    <recommendedName>
        <fullName evidence="1">Large catalase C-terminal domain-containing protein</fullName>
    </recommendedName>
</protein>
<dbReference type="EMBL" id="SOHM01000020">
    <property type="protein sequence ID" value="TFD90825.1"/>
    <property type="molecule type" value="Genomic_DNA"/>
</dbReference>
<evidence type="ECO:0000259" key="1">
    <source>
        <dbReference type="Pfam" id="PF18011"/>
    </source>
</evidence>
<reference evidence="2 3" key="1">
    <citation type="submission" date="2019-03" db="EMBL/GenBank/DDBJ databases">
        <title>Genomics of glacier-inhabiting Cryobacterium strains.</title>
        <authorList>
            <person name="Liu Q."/>
            <person name="Xin Y.-H."/>
        </authorList>
    </citation>
    <scope>NUCLEOTIDE SEQUENCE [LARGE SCALE GENOMIC DNA]</scope>
    <source>
        <strain evidence="2 3">Sr59</strain>
    </source>
</reference>
<evidence type="ECO:0000313" key="2">
    <source>
        <dbReference type="EMBL" id="TFD90825.1"/>
    </source>
</evidence>
<sequence>MPPREQRLHRPASRPIRPIADPRAVRLLEEACRHGKAITIADTARAQFDNVSFSTDTADVIFGDATASTEGVLGLLPAHRIWDRLGSVQAG</sequence>